<evidence type="ECO:0000313" key="9">
    <source>
        <dbReference type="EMBL" id="GMH55708.1"/>
    </source>
</evidence>
<dbReference type="Pfam" id="PF00179">
    <property type="entry name" value="UQ_con"/>
    <property type="match status" value="1"/>
</dbReference>
<evidence type="ECO:0000256" key="4">
    <source>
        <dbReference type="ARBA" id="ARBA00022786"/>
    </source>
</evidence>
<evidence type="ECO:0000256" key="1">
    <source>
        <dbReference type="ARBA" id="ARBA00012486"/>
    </source>
</evidence>
<evidence type="ECO:0000313" key="10">
    <source>
        <dbReference type="Proteomes" id="UP001165122"/>
    </source>
</evidence>
<dbReference type="GO" id="GO:0005524">
    <property type="term" value="F:ATP binding"/>
    <property type="evidence" value="ECO:0007669"/>
    <property type="project" value="UniProtKB-UniRule"/>
</dbReference>
<protein>
    <recommendedName>
        <fullName evidence="1">E2 ubiquitin-conjugating enzyme</fullName>
        <ecNumber evidence="1">2.3.2.23</ecNumber>
    </recommendedName>
</protein>
<comment type="similarity">
    <text evidence="7">Belongs to the ubiquitin-conjugating enzyme family.</text>
</comment>
<dbReference type="SMART" id="SM00212">
    <property type="entry name" value="UBCc"/>
    <property type="match status" value="1"/>
</dbReference>
<evidence type="ECO:0000256" key="2">
    <source>
        <dbReference type="ARBA" id="ARBA00022679"/>
    </source>
</evidence>
<dbReference type="Proteomes" id="UP001165122">
    <property type="component" value="Unassembled WGS sequence"/>
</dbReference>
<evidence type="ECO:0000256" key="7">
    <source>
        <dbReference type="RuleBase" id="RU362109"/>
    </source>
</evidence>
<dbReference type="EMBL" id="BRXW01000447">
    <property type="protein sequence ID" value="GMH55708.1"/>
    <property type="molecule type" value="Genomic_DNA"/>
</dbReference>
<dbReference type="CDD" id="cd23795">
    <property type="entry name" value="UBCc_UBE2G1"/>
    <property type="match status" value="1"/>
</dbReference>
<feature type="active site" description="Glycyl thioester intermediate" evidence="6">
    <location>
        <position position="92"/>
    </location>
</feature>
<keyword evidence="4 7" id="KW-0833">Ubl conjugation pathway</keyword>
<dbReference type="InterPro" id="IPR016135">
    <property type="entry name" value="UBQ-conjugating_enzyme/RWD"/>
</dbReference>
<evidence type="ECO:0000256" key="3">
    <source>
        <dbReference type="ARBA" id="ARBA00022741"/>
    </source>
</evidence>
<dbReference type="PANTHER" id="PTHR24067">
    <property type="entry name" value="UBIQUITIN-CONJUGATING ENZYME E2"/>
    <property type="match status" value="1"/>
</dbReference>
<dbReference type="InterPro" id="IPR023313">
    <property type="entry name" value="UBQ-conjugating_AS"/>
</dbReference>
<dbReference type="PROSITE" id="PS50127">
    <property type="entry name" value="UBC_2"/>
    <property type="match status" value="1"/>
</dbReference>
<dbReference type="InterPro" id="IPR000608">
    <property type="entry name" value="UBC"/>
</dbReference>
<keyword evidence="5 7" id="KW-0067">ATP-binding</keyword>
<keyword evidence="3 7" id="KW-0547">Nucleotide-binding</keyword>
<dbReference type="FunFam" id="3.10.110.10:FF:000025">
    <property type="entry name" value="ubiquitin-conjugating enzyme E2 7"/>
    <property type="match status" value="1"/>
</dbReference>
<organism evidence="9 10">
    <name type="scientific">Triparma laevis f. longispina</name>
    <dbReference type="NCBI Taxonomy" id="1714387"/>
    <lineage>
        <taxon>Eukaryota</taxon>
        <taxon>Sar</taxon>
        <taxon>Stramenopiles</taxon>
        <taxon>Ochrophyta</taxon>
        <taxon>Bolidophyceae</taxon>
        <taxon>Parmales</taxon>
        <taxon>Triparmaceae</taxon>
        <taxon>Triparma</taxon>
    </lineage>
</organism>
<feature type="domain" description="UBC core" evidence="8">
    <location>
        <begin position="7"/>
        <end position="168"/>
    </location>
</feature>
<dbReference type="AlphaFoldDB" id="A0A9W7DYV0"/>
<keyword evidence="10" id="KW-1185">Reference proteome</keyword>
<dbReference type="InterPro" id="IPR050113">
    <property type="entry name" value="Ub_conjugating_enzyme"/>
</dbReference>
<keyword evidence="2" id="KW-0808">Transferase</keyword>
<evidence type="ECO:0000259" key="8">
    <source>
        <dbReference type="PROSITE" id="PS50127"/>
    </source>
</evidence>
<dbReference type="GO" id="GO:0061631">
    <property type="term" value="F:ubiquitin conjugating enzyme activity"/>
    <property type="evidence" value="ECO:0007669"/>
    <property type="project" value="UniProtKB-EC"/>
</dbReference>
<dbReference type="OrthoDB" id="19692at2759"/>
<accession>A0A9W7DYV0</accession>
<dbReference type="PROSITE" id="PS00183">
    <property type="entry name" value="UBC_1"/>
    <property type="match status" value="1"/>
</dbReference>
<sequence length="170" mass="19260">MSTGAGYGAELLRRQLADLNRNPPDTFSVGLGDDENIYNWELMIMGPESTPYEGGFFKAKLKFPENFPNMPPEMSFTSEMWHPNVYESGKVCISILHPPGTDEHNPQETAEERWRPIIGVEQIVLSVISMLSDPNDESAANLDAAVQWRDDRKGYKRKVRQTVEKSQNDV</sequence>
<gene>
    <name evidence="9" type="ORF">TrLO_g4491</name>
</gene>
<proteinExistence type="inferred from homology"/>
<comment type="caution">
    <text evidence="9">The sequence shown here is derived from an EMBL/GenBank/DDBJ whole genome shotgun (WGS) entry which is preliminary data.</text>
</comment>
<name>A0A9W7DYV0_9STRA</name>
<dbReference type="SUPFAM" id="SSF54495">
    <property type="entry name" value="UBC-like"/>
    <property type="match status" value="1"/>
</dbReference>
<evidence type="ECO:0000256" key="5">
    <source>
        <dbReference type="ARBA" id="ARBA00022840"/>
    </source>
</evidence>
<evidence type="ECO:0000256" key="6">
    <source>
        <dbReference type="PROSITE-ProRule" id="PRU10133"/>
    </source>
</evidence>
<reference evidence="10" key="1">
    <citation type="journal article" date="2023" name="Commun. Biol.">
        <title>Genome analysis of Parmales, the sister group of diatoms, reveals the evolutionary specialization of diatoms from phago-mixotrophs to photoautotrophs.</title>
        <authorList>
            <person name="Ban H."/>
            <person name="Sato S."/>
            <person name="Yoshikawa S."/>
            <person name="Yamada K."/>
            <person name="Nakamura Y."/>
            <person name="Ichinomiya M."/>
            <person name="Sato N."/>
            <person name="Blanc-Mathieu R."/>
            <person name="Endo H."/>
            <person name="Kuwata A."/>
            <person name="Ogata H."/>
        </authorList>
    </citation>
    <scope>NUCLEOTIDE SEQUENCE [LARGE SCALE GENOMIC DNA]</scope>
    <source>
        <strain evidence="10">NIES 3700</strain>
    </source>
</reference>
<dbReference type="Gene3D" id="3.10.110.10">
    <property type="entry name" value="Ubiquitin Conjugating Enzyme"/>
    <property type="match status" value="1"/>
</dbReference>
<dbReference type="EC" id="2.3.2.23" evidence="1"/>